<evidence type="ECO:0000313" key="1">
    <source>
        <dbReference type="EMBL" id="CAE2311409.1"/>
    </source>
</evidence>
<proteinExistence type="predicted"/>
<dbReference type="EMBL" id="HBKR01021589">
    <property type="protein sequence ID" value="CAE2311409.1"/>
    <property type="molecule type" value="Transcribed_RNA"/>
</dbReference>
<name>A0A7S4NWD3_9EUKA</name>
<gene>
    <name evidence="1" type="ORF">NAES01612_LOCUS14037</name>
</gene>
<protein>
    <submittedName>
        <fullName evidence="1">Uncharacterized protein</fullName>
    </submittedName>
</protein>
<reference evidence="1" key="1">
    <citation type="submission" date="2021-01" db="EMBL/GenBank/DDBJ databases">
        <authorList>
            <person name="Corre E."/>
            <person name="Pelletier E."/>
            <person name="Niang G."/>
            <person name="Scheremetjew M."/>
            <person name="Finn R."/>
            <person name="Kale V."/>
            <person name="Holt S."/>
            <person name="Cochrane G."/>
            <person name="Meng A."/>
            <person name="Brown T."/>
            <person name="Cohen L."/>
        </authorList>
    </citation>
    <scope>NUCLEOTIDE SEQUENCE</scope>
    <source>
        <strain evidence="1">SoJaBio B1-5/56/2</strain>
    </source>
</reference>
<dbReference type="AlphaFoldDB" id="A0A7S4NWD3"/>
<organism evidence="1">
    <name type="scientific">Paramoeba aestuarina</name>
    <dbReference type="NCBI Taxonomy" id="180227"/>
    <lineage>
        <taxon>Eukaryota</taxon>
        <taxon>Amoebozoa</taxon>
        <taxon>Discosea</taxon>
        <taxon>Flabellinia</taxon>
        <taxon>Dactylopodida</taxon>
        <taxon>Paramoebidae</taxon>
        <taxon>Paramoeba</taxon>
    </lineage>
</organism>
<accession>A0A7S4NWD3</accession>
<sequence>MGNPTSKGKKEEVEDRKQTNDVVLKKIKKDGVNYVEVVYEPHKDMVRRLQPEPGDHVLTFHEPTCCYYFSTVDSFDQATMLYEVTWDDQDPTGRTIKDNKIALDQTPMLCELGVNEPVLFPQGSYNGGDNIEGGGERYHEGIITKISILKKEKFLNLEVSDSEIEEVFVAGRHLSEPKMKFGDFSWEWKMTMSVLKVPPTTFGTGVLTKRAR</sequence>